<evidence type="ECO:0000259" key="4">
    <source>
        <dbReference type="PROSITE" id="PS50943"/>
    </source>
</evidence>
<dbReference type="Pfam" id="PF01381">
    <property type="entry name" value="HTH_3"/>
    <property type="match status" value="1"/>
</dbReference>
<dbReference type="PROSITE" id="PS50943">
    <property type="entry name" value="HTH_CROC1"/>
    <property type="match status" value="1"/>
</dbReference>
<sequence>MAKRADILKRFGARVRELRKEQGYSQENFAYACELDRTYVGGIERGERNVALRNIERIADTLGISAAELMDGV</sequence>
<feature type="domain" description="HTH cro/C1-type" evidence="4">
    <location>
        <begin position="15"/>
        <end position="69"/>
    </location>
</feature>
<gene>
    <name evidence="5" type="ORF">DIT97_15430</name>
</gene>
<dbReference type="Proteomes" id="UP000263642">
    <property type="component" value="Unassembled WGS sequence"/>
</dbReference>
<dbReference type="SUPFAM" id="SSF47413">
    <property type="entry name" value="lambda repressor-like DNA-binding domains"/>
    <property type="match status" value="1"/>
</dbReference>
<evidence type="ECO:0000256" key="3">
    <source>
        <dbReference type="ARBA" id="ARBA00023163"/>
    </source>
</evidence>
<dbReference type="GO" id="GO:0003700">
    <property type="term" value="F:DNA-binding transcription factor activity"/>
    <property type="evidence" value="ECO:0007669"/>
    <property type="project" value="TreeGrafter"/>
</dbReference>
<protein>
    <submittedName>
        <fullName evidence="5">Transcriptional regulator</fullName>
    </submittedName>
</protein>
<dbReference type="PANTHER" id="PTHR46797">
    <property type="entry name" value="HTH-TYPE TRANSCRIPTIONAL REGULATOR"/>
    <property type="match status" value="1"/>
</dbReference>
<dbReference type="GO" id="GO:0003677">
    <property type="term" value="F:DNA binding"/>
    <property type="evidence" value="ECO:0007669"/>
    <property type="project" value="UniProtKB-KW"/>
</dbReference>
<evidence type="ECO:0000256" key="1">
    <source>
        <dbReference type="ARBA" id="ARBA00023015"/>
    </source>
</evidence>
<dbReference type="GO" id="GO:0005829">
    <property type="term" value="C:cytosol"/>
    <property type="evidence" value="ECO:0007669"/>
    <property type="project" value="TreeGrafter"/>
</dbReference>
<organism evidence="5 6">
    <name type="scientific">Gimesia maris</name>
    <dbReference type="NCBI Taxonomy" id="122"/>
    <lineage>
        <taxon>Bacteria</taxon>
        <taxon>Pseudomonadati</taxon>
        <taxon>Planctomycetota</taxon>
        <taxon>Planctomycetia</taxon>
        <taxon>Planctomycetales</taxon>
        <taxon>Planctomycetaceae</taxon>
        <taxon>Gimesia</taxon>
    </lineage>
</organism>
<keyword evidence="2" id="KW-0238">DNA-binding</keyword>
<keyword evidence="3" id="KW-0804">Transcription</keyword>
<dbReference type="PANTHER" id="PTHR46797:SF23">
    <property type="entry name" value="HTH-TYPE TRANSCRIPTIONAL REGULATOR SUTR"/>
    <property type="match status" value="1"/>
</dbReference>
<dbReference type="InterPro" id="IPR010982">
    <property type="entry name" value="Lambda_DNA-bd_dom_sf"/>
</dbReference>
<proteinExistence type="predicted"/>
<dbReference type="SMART" id="SM00530">
    <property type="entry name" value="HTH_XRE"/>
    <property type="match status" value="1"/>
</dbReference>
<reference evidence="5 6" key="1">
    <citation type="journal article" date="2018" name="Nat. Biotechnol.">
        <title>A standardized bacterial taxonomy based on genome phylogeny substantially revises the tree of life.</title>
        <authorList>
            <person name="Parks D.H."/>
            <person name="Chuvochina M."/>
            <person name="Waite D.W."/>
            <person name="Rinke C."/>
            <person name="Skarshewski A."/>
            <person name="Chaumeil P.A."/>
            <person name="Hugenholtz P."/>
        </authorList>
    </citation>
    <scope>NUCLEOTIDE SEQUENCE [LARGE SCALE GENOMIC DNA]</scope>
    <source>
        <strain evidence="5">UBA9375</strain>
    </source>
</reference>
<name>A0A3D3R6A2_9PLAN</name>
<dbReference type="InterPro" id="IPR050807">
    <property type="entry name" value="TransReg_Diox_bact_type"/>
</dbReference>
<evidence type="ECO:0000313" key="6">
    <source>
        <dbReference type="Proteomes" id="UP000263642"/>
    </source>
</evidence>
<dbReference type="AlphaFoldDB" id="A0A3D3R6A2"/>
<evidence type="ECO:0000313" key="5">
    <source>
        <dbReference type="EMBL" id="HCO24353.1"/>
    </source>
</evidence>
<dbReference type="Gene3D" id="1.10.260.40">
    <property type="entry name" value="lambda repressor-like DNA-binding domains"/>
    <property type="match status" value="1"/>
</dbReference>
<dbReference type="InterPro" id="IPR001387">
    <property type="entry name" value="Cro/C1-type_HTH"/>
</dbReference>
<evidence type="ECO:0000256" key="2">
    <source>
        <dbReference type="ARBA" id="ARBA00023125"/>
    </source>
</evidence>
<dbReference type="EMBL" id="DQAY01000090">
    <property type="protein sequence ID" value="HCO24353.1"/>
    <property type="molecule type" value="Genomic_DNA"/>
</dbReference>
<keyword evidence="1" id="KW-0805">Transcription regulation</keyword>
<comment type="caution">
    <text evidence="5">The sequence shown here is derived from an EMBL/GenBank/DDBJ whole genome shotgun (WGS) entry which is preliminary data.</text>
</comment>
<dbReference type="CDD" id="cd00093">
    <property type="entry name" value="HTH_XRE"/>
    <property type="match status" value="1"/>
</dbReference>
<accession>A0A3D3R6A2</accession>